<dbReference type="Proteomes" id="UP000192247">
    <property type="component" value="Unassembled WGS sequence"/>
</dbReference>
<accession>A0A1V9XPE2</accession>
<evidence type="ECO:0000259" key="2">
    <source>
        <dbReference type="Pfam" id="PF07749"/>
    </source>
</evidence>
<evidence type="ECO:0000313" key="5">
    <source>
        <dbReference type="Proteomes" id="UP000192247"/>
    </source>
</evidence>
<dbReference type="Gene3D" id="3.40.30.10">
    <property type="entry name" value="Glutaredoxin"/>
    <property type="match status" value="1"/>
</dbReference>
<dbReference type="SUPFAM" id="SSF47933">
    <property type="entry name" value="ERP29 C domain-like"/>
    <property type="match status" value="1"/>
</dbReference>
<evidence type="ECO:0000256" key="1">
    <source>
        <dbReference type="ARBA" id="ARBA00022824"/>
    </source>
</evidence>
<name>A0A1V9XPE2_9ACAR</name>
<keyword evidence="5" id="KW-1185">Reference proteome</keyword>
<gene>
    <name evidence="4" type="ORF">BIW11_08523</name>
</gene>
<comment type="caution">
    <text evidence="4">The sequence shown here is derived from an EMBL/GenBank/DDBJ whole genome shotgun (WGS) entry which is preliminary data.</text>
</comment>
<dbReference type="GO" id="GO:0005788">
    <property type="term" value="C:endoplasmic reticulum lumen"/>
    <property type="evidence" value="ECO:0007669"/>
    <property type="project" value="InterPro"/>
</dbReference>
<dbReference type="InterPro" id="IPR012883">
    <property type="entry name" value="ERp29_N"/>
</dbReference>
<protein>
    <submittedName>
        <fullName evidence="4">Endoplasmic reticulum resident protein 29-like</fullName>
    </submittedName>
</protein>
<dbReference type="InterPro" id="IPR036356">
    <property type="entry name" value="ERp29_C_sf"/>
</dbReference>
<dbReference type="STRING" id="418985.A0A1V9XPE2"/>
<reference evidence="4 5" key="1">
    <citation type="journal article" date="2017" name="Gigascience">
        <title>Draft genome of the honey bee ectoparasitic mite, Tropilaelaps mercedesae, is shaped by the parasitic life history.</title>
        <authorList>
            <person name="Dong X."/>
            <person name="Armstrong S.D."/>
            <person name="Xia D."/>
            <person name="Makepeace B.L."/>
            <person name="Darby A.C."/>
            <person name="Kadowaki T."/>
        </authorList>
    </citation>
    <scope>NUCLEOTIDE SEQUENCE [LARGE SCALE GENOMIC DNA]</scope>
    <source>
        <strain evidence="4">Wuxi-XJTLU</strain>
    </source>
</reference>
<keyword evidence="1" id="KW-0256">Endoplasmic reticulum</keyword>
<dbReference type="OrthoDB" id="417262at2759"/>
<evidence type="ECO:0000259" key="3">
    <source>
        <dbReference type="Pfam" id="PF07912"/>
    </source>
</evidence>
<organism evidence="4 5">
    <name type="scientific">Tropilaelaps mercedesae</name>
    <dbReference type="NCBI Taxonomy" id="418985"/>
    <lineage>
        <taxon>Eukaryota</taxon>
        <taxon>Metazoa</taxon>
        <taxon>Ecdysozoa</taxon>
        <taxon>Arthropoda</taxon>
        <taxon>Chelicerata</taxon>
        <taxon>Arachnida</taxon>
        <taxon>Acari</taxon>
        <taxon>Parasitiformes</taxon>
        <taxon>Mesostigmata</taxon>
        <taxon>Gamasina</taxon>
        <taxon>Dermanyssoidea</taxon>
        <taxon>Laelapidae</taxon>
        <taxon>Tropilaelaps</taxon>
    </lineage>
</organism>
<dbReference type="EMBL" id="MNPL01006595">
    <property type="protein sequence ID" value="OQR75283.1"/>
    <property type="molecule type" value="Genomic_DNA"/>
</dbReference>
<feature type="domain" description="ERp29 N-terminal" evidence="3">
    <location>
        <begin position="17"/>
        <end position="120"/>
    </location>
</feature>
<dbReference type="PANTHER" id="PTHR12211">
    <property type="entry name" value="ENDOPLASMIC RETICULUM PROTEIN ERP29"/>
    <property type="match status" value="1"/>
</dbReference>
<sequence length="254" mass="30086">YIYIYIYINIYFAYLLKIIPRFAVSVIKVDKDHPHGVNQTQFEKLVAMLSQDANTIVAEVGVQEFGERENSDLATMLDIPRKEHWPALFIYKRHVQRWTAKYTGHFSLNRLRNFVDRHSDVEWSCAACVLELDRLVRDHLFETQISAQDMLQKAREVRTKMVGKHTAKMRTVQYYIKVMEKIVELGQPAVAMESARLVRLLQEKLTWEKKNLLKDRVDVLYFAFGGNLWRYQEEEIRYTSDNNEGYGHYLKDEL</sequence>
<dbReference type="InterPro" id="IPR011679">
    <property type="entry name" value="ERp29_C"/>
</dbReference>
<proteinExistence type="predicted"/>
<dbReference type="PANTHER" id="PTHR12211:SF0">
    <property type="entry name" value="ENDOPLASMIC RETICULUM RESIDENT PROTEIN 29"/>
    <property type="match status" value="1"/>
</dbReference>
<dbReference type="Gene3D" id="1.20.1150.12">
    <property type="entry name" value="Endoplasmic reticulum resident protein 29, C-terminal domain"/>
    <property type="match status" value="1"/>
</dbReference>
<dbReference type="InParanoid" id="A0A1V9XPE2"/>
<dbReference type="Pfam" id="PF07749">
    <property type="entry name" value="ERp29"/>
    <property type="match status" value="1"/>
</dbReference>
<feature type="non-terminal residue" evidence="4">
    <location>
        <position position="1"/>
    </location>
</feature>
<feature type="domain" description="Endoplasmic reticulum resident protein 29 C-terminal" evidence="2">
    <location>
        <begin position="128"/>
        <end position="220"/>
    </location>
</feature>
<dbReference type="Pfam" id="PF07912">
    <property type="entry name" value="ERp29_N"/>
    <property type="match status" value="1"/>
</dbReference>
<dbReference type="FunCoup" id="A0A1V9XPE2">
    <property type="interactions" value="511"/>
</dbReference>
<dbReference type="GO" id="GO:0009306">
    <property type="term" value="P:protein secretion"/>
    <property type="evidence" value="ECO:0007669"/>
    <property type="project" value="InterPro"/>
</dbReference>
<dbReference type="InterPro" id="IPR016855">
    <property type="entry name" value="ERp29"/>
</dbReference>
<dbReference type="AlphaFoldDB" id="A0A1V9XPE2"/>
<evidence type="ECO:0000313" key="4">
    <source>
        <dbReference type="EMBL" id="OQR75283.1"/>
    </source>
</evidence>